<evidence type="ECO:0000256" key="1">
    <source>
        <dbReference type="ARBA" id="ARBA00004370"/>
    </source>
</evidence>
<dbReference type="Proteomes" id="UP000015347">
    <property type="component" value="Unassembled WGS sequence"/>
</dbReference>
<feature type="transmembrane region" description="Helical" evidence="5">
    <location>
        <begin position="264"/>
        <end position="283"/>
    </location>
</feature>
<accession>S9QLP0</accession>
<dbReference type="HOGENOM" id="CLU_035018_1_1_5"/>
<organism evidence="7 8">
    <name type="scientific">Salipiger mucosus DSM 16094</name>
    <dbReference type="NCBI Taxonomy" id="1123237"/>
    <lineage>
        <taxon>Bacteria</taxon>
        <taxon>Pseudomonadati</taxon>
        <taxon>Pseudomonadota</taxon>
        <taxon>Alphaproteobacteria</taxon>
        <taxon>Rhodobacterales</taxon>
        <taxon>Roseobacteraceae</taxon>
        <taxon>Salipiger</taxon>
    </lineage>
</organism>
<dbReference type="InterPro" id="IPR036259">
    <property type="entry name" value="MFS_trans_sf"/>
</dbReference>
<keyword evidence="2 5" id="KW-0812">Transmembrane</keyword>
<feature type="transmembrane region" description="Helical" evidence="5">
    <location>
        <begin position="323"/>
        <end position="342"/>
    </location>
</feature>
<dbReference type="RefSeq" id="WP_020039701.1">
    <property type="nucleotide sequence ID" value="NZ_KE557277.1"/>
</dbReference>
<dbReference type="CDD" id="cd17477">
    <property type="entry name" value="MFS_YcaD_like"/>
    <property type="match status" value="1"/>
</dbReference>
<evidence type="ECO:0000313" key="8">
    <source>
        <dbReference type="Proteomes" id="UP000015347"/>
    </source>
</evidence>
<gene>
    <name evidence="7" type="ORF">Salmuc_03825</name>
</gene>
<dbReference type="OrthoDB" id="9810614at2"/>
<sequence length="420" mass="44093">MLSVILHVWALLFGVFLIMVGNGMQSTLMGVRGGLEGFTTFELSAITSAYFAGFLIGSRIASSFIRSVGHVRVFAALGSFMSAGLIAFPIIVDPWFWVLIRVLLGFCLSGVYVSAESWLNNKATNTTRGAILSAYMLAQTFGMVGAQVLVGIIPVETFAAFAVASILVSLSFAPILLSASPVPVVDSIKPMSLKRLYQASPLATVGTLLLGGVFAAQLGMASVYGSAIGLSPGQITTFVASIFVGSIIFQIPVGWLSDIIDRRLMILGVALIGGVVSLVPWLTGPTLEILLGTGVIMGGMASPLYSLLIAYCNDYLELDEMPAASGGMIFIYGLGAIAGPLVTGQIMDLVGDNGFWLFIAGTFMAIAAWCAFRMTVREAPSLDEAGDYVSLSPTASQVAVSAATEWSAEQGAEEDEEAVD</sequence>
<keyword evidence="3 5" id="KW-1133">Transmembrane helix</keyword>
<evidence type="ECO:0000256" key="5">
    <source>
        <dbReference type="SAM" id="Phobius"/>
    </source>
</evidence>
<dbReference type="SUPFAM" id="SSF103473">
    <property type="entry name" value="MFS general substrate transporter"/>
    <property type="match status" value="1"/>
</dbReference>
<dbReference type="eggNOG" id="COG0477">
    <property type="taxonomic scope" value="Bacteria"/>
</dbReference>
<keyword evidence="8" id="KW-1185">Reference proteome</keyword>
<comment type="caution">
    <text evidence="7">The sequence shown here is derived from an EMBL/GenBank/DDBJ whole genome shotgun (WGS) entry which is preliminary data.</text>
</comment>
<feature type="transmembrane region" description="Helical" evidence="5">
    <location>
        <begin position="235"/>
        <end position="257"/>
    </location>
</feature>
<name>S9QLP0_9RHOB</name>
<evidence type="ECO:0000256" key="2">
    <source>
        <dbReference type="ARBA" id="ARBA00022692"/>
    </source>
</evidence>
<dbReference type="GO" id="GO:0022857">
    <property type="term" value="F:transmembrane transporter activity"/>
    <property type="evidence" value="ECO:0007669"/>
    <property type="project" value="InterPro"/>
</dbReference>
<dbReference type="AlphaFoldDB" id="S9QLP0"/>
<dbReference type="PANTHER" id="PTHR23521">
    <property type="entry name" value="TRANSPORTER MFS SUPERFAMILY"/>
    <property type="match status" value="1"/>
</dbReference>
<evidence type="ECO:0000259" key="6">
    <source>
        <dbReference type="PROSITE" id="PS50850"/>
    </source>
</evidence>
<dbReference type="EMBL" id="APVH01000032">
    <property type="protein sequence ID" value="EPX80508.1"/>
    <property type="molecule type" value="Genomic_DNA"/>
</dbReference>
<proteinExistence type="predicted"/>
<dbReference type="GO" id="GO:0005886">
    <property type="term" value="C:plasma membrane"/>
    <property type="evidence" value="ECO:0007669"/>
    <property type="project" value="TreeGrafter"/>
</dbReference>
<protein>
    <submittedName>
        <fullName evidence="7">Transporter, Major facilitator superfamily</fullName>
    </submittedName>
</protein>
<feature type="transmembrane region" description="Helical" evidence="5">
    <location>
        <begin position="41"/>
        <end position="61"/>
    </location>
</feature>
<comment type="subcellular location">
    <subcellularLocation>
        <location evidence="1">Membrane</location>
    </subcellularLocation>
</comment>
<feature type="domain" description="Major facilitator superfamily (MFS) profile" evidence="6">
    <location>
        <begin position="199"/>
        <end position="420"/>
    </location>
</feature>
<dbReference type="Gene3D" id="1.20.1250.20">
    <property type="entry name" value="MFS general substrate transporter like domains"/>
    <property type="match status" value="2"/>
</dbReference>
<dbReference type="InterPro" id="IPR011701">
    <property type="entry name" value="MFS"/>
</dbReference>
<feature type="transmembrane region" description="Helical" evidence="5">
    <location>
        <begin position="289"/>
        <end position="311"/>
    </location>
</feature>
<feature type="transmembrane region" description="Helical" evidence="5">
    <location>
        <begin position="200"/>
        <end position="223"/>
    </location>
</feature>
<dbReference type="PROSITE" id="PS50850">
    <property type="entry name" value="MFS"/>
    <property type="match status" value="1"/>
</dbReference>
<dbReference type="InterPro" id="IPR047200">
    <property type="entry name" value="MFS_YcaD-like"/>
</dbReference>
<dbReference type="InterPro" id="IPR005828">
    <property type="entry name" value="MFS_sugar_transport-like"/>
</dbReference>
<feature type="transmembrane region" description="Helical" evidence="5">
    <location>
        <begin position="98"/>
        <end position="119"/>
    </location>
</feature>
<reference evidence="8" key="1">
    <citation type="journal article" date="2014" name="Stand. Genomic Sci.">
        <title>Genome sequence of the exopolysaccharide-producing Salipiger mucosus type strain (DSM 16094(T)), a moderately halophilic member of the Roseobacter clade.</title>
        <authorList>
            <person name="Riedel T."/>
            <person name="Spring S."/>
            <person name="Fiebig A."/>
            <person name="Petersen J."/>
            <person name="Kyrpides N.C."/>
            <person name="Goker M."/>
            <person name="Klenk H.P."/>
        </authorList>
    </citation>
    <scope>NUCLEOTIDE SEQUENCE [LARGE SCALE GENOMIC DNA]</scope>
    <source>
        <strain evidence="8">DSM 16094</strain>
    </source>
</reference>
<evidence type="ECO:0000256" key="4">
    <source>
        <dbReference type="ARBA" id="ARBA00023136"/>
    </source>
</evidence>
<dbReference type="Pfam" id="PF00083">
    <property type="entry name" value="Sugar_tr"/>
    <property type="match status" value="1"/>
</dbReference>
<evidence type="ECO:0000256" key="3">
    <source>
        <dbReference type="ARBA" id="ARBA00022989"/>
    </source>
</evidence>
<dbReference type="Pfam" id="PF07690">
    <property type="entry name" value="MFS_1"/>
    <property type="match status" value="1"/>
</dbReference>
<feature type="transmembrane region" description="Helical" evidence="5">
    <location>
        <begin position="73"/>
        <end position="92"/>
    </location>
</feature>
<dbReference type="PANTHER" id="PTHR23521:SF3">
    <property type="entry name" value="MFS TRANSPORTER"/>
    <property type="match status" value="1"/>
</dbReference>
<feature type="transmembrane region" description="Helical" evidence="5">
    <location>
        <begin position="131"/>
        <end position="153"/>
    </location>
</feature>
<keyword evidence="4 5" id="KW-0472">Membrane</keyword>
<feature type="transmembrane region" description="Helical" evidence="5">
    <location>
        <begin position="354"/>
        <end position="372"/>
    </location>
</feature>
<evidence type="ECO:0000313" key="7">
    <source>
        <dbReference type="EMBL" id="EPX80508.1"/>
    </source>
</evidence>
<feature type="transmembrane region" description="Helical" evidence="5">
    <location>
        <begin position="159"/>
        <end position="179"/>
    </location>
</feature>
<dbReference type="InterPro" id="IPR020846">
    <property type="entry name" value="MFS_dom"/>
</dbReference>